<evidence type="ECO:0000256" key="9">
    <source>
        <dbReference type="ARBA" id="ARBA00022990"/>
    </source>
</evidence>
<dbReference type="SUPFAM" id="SSF50249">
    <property type="entry name" value="Nucleic acid-binding proteins"/>
    <property type="match status" value="5"/>
</dbReference>
<evidence type="ECO:0000259" key="16">
    <source>
        <dbReference type="PROSITE" id="PS51938"/>
    </source>
</evidence>
<comment type="caution">
    <text evidence="17">The sequence shown here is derived from an EMBL/GenBank/DDBJ whole genome shotgun (WGS) entry which is preliminary data.</text>
</comment>
<name>A0A5A9NWX2_9TELE</name>
<evidence type="ECO:0000256" key="2">
    <source>
        <dbReference type="ARBA" id="ARBA00004210"/>
    </source>
</evidence>
<feature type="domain" description="CSD" evidence="15">
    <location>
        <begin position="751"/>
        <end position="815"/>
    </location>
</feature>
<dbReference type="CDD" id="cd04458">
    <property type="entry name" value="CSP_CDS"/>
    <property type="match status" value="1"/>
</dbReference>
<dbReference type="GO" id="GO:0010494">
    <property type="term" value="C:cytoplasmic stress granule"/>
    <property type="evidence" value="ECO:0007669"/>
    <property type="project" value="UniProtKB-SubCell"/>
</dbReference>
<proteinExistence type="inferred from homology"/>
<evidence type="ECO:0000256" key="5">
    <source>
        <dbReference type="ARBA" id="ARBA00022553"/>
    </source>
</evidence>
<dbReference type="PROSITE" id="PS51857">
    <property type="entry name" value="CSD_2"/>
    <property type="match status" value="5"/>
</dbReference>
<dbReference type="InterPro" id="IPR024642">
    <property type="entry name" value="SUZ-C"/>
</dbReference>
<comment type="subcellular location">
    <subcellularLocation>
        <location evidence="1">Cytoplasm</location>
        <location evidence="1">P-body</location>
    </subcellularLocation>
    <subcellularLocation>
        <location evidence="2">Cytoplasm</location>
        <location evidence="2">Stress granule</location>
    </subcellularLocation>
</comment>
<dbReference type="Proteomes" id="UP000324632">
    <property type="component" value="Chromosome 12"/>
</dbReference>
<evidence type="ECO:0000313" key="18">
    <source>
        <dbReference type="Proteomes" id="UP000324632"/>
    </source>
</evidence>
<dbReference type="EMBL" id="SOYY01000012">
    <property type="protein sequence ID" value="KAA0714103.1"/>
    <property type="molecule type" value="Genomic_DNA"/>
</dbReference>
<feature type="region of interest" description="Disordered" evidence="14">
    <location>
        <begin position="508"/>
        <end position="527"/>
    </location>
</feature>
<dbReference type="InterPro" id="IPR019844">
    <property type="entry name" value="CSD_CS"/>
</dbReference>
<feature type="compositionally biased region" description="Polar residues" evidence="14">
    <location>
        <begin position="510"/>
        <end position="520"/>
    </location>
</feature>
<dbReference type="PANTHER" id="PTHR12913:SF2">
    <property type="entry name" value="COLD SHOCK DOMAIN-CONTAINING PROTEIN E1 ISOFORM X1"/>
    <property type="match status" value="1"/>
</dbReference>
<dbReference type="PROSITE" id="PS51938">
    <property type="entry name" value="SUZ_C"/>
    <property type="match status" value="1"/>
</dbReference>
<dbReference type="GO" id="GO:1905172">
    <property type="term" value="F:RISC complex binding"/>
    <property type="evidence" value="ECO:0007669"/>
    <property type="project" value="UniProtKB-ARBA"/>
</dbReference>
<evidence type="ECO:0000256" key="14">
    <source>
        <dbReference type="SAM" id="MobiDB-lite"/>
    </source>
</evidence>
<keyword evidence="3" id="KW-0963">Cytoplasm</keyword>
<dbReference type="PROSITE" id="PS00352">
    <property type="entry name" value="CSD_1"/>
    <property type="match status" value="4"/>
</dbReference>
<gene>
    <name evidence="17" type="ORF">E1301_Tti022799</name>
</gene>
<dbReference type="FunFam" id="2.40.50.140:FF:000088">
    <property type="entry name" value="cold shock domain-containing protein E1 isoform X1"/>
    <property type="match status" value="1"/>
</dbReference>
<accession>A0A5A9NWX2</accession>
<keyword evidence="9" id="KW-0007">Acetylation</keyword>
<comment type="function">
    <text evidence="11">RNA-binding protein involved in translationally coupled mRNA turnover. Implicated with other RNA-binding proteins in the cytoplasmic deadenylation/translational and decay interplay of the FOS mRNA mediated by the major coding-region determinant of instability (mCRD) domain. Required for efficient formation of stress granules.</text>
</comment>
<keyword evidence="4" id="KW-1017">Isopeptide bond</keyword>
<sequence length="875" mass="96731">MGSPWKGFVEFTLPASPPAAFVSADLNSTSPVGLSLSPYGRSCPTTPYPHLKMEVPDAPVADPTPSTSSQPIPRSASVSCHTSRAAGGKKQKRTPLYQRSMSFDPSLLHNNGHGGFANGTGMAIRETGVVEKLLASYGFIQCSERQARLFFHCSQYNGNLQELKIGDDVEFEVSSDRRTGKPIAVKLVKIKAEMLPEERISGQEVFYLTYTPDDVEGNITLDTGDKVSFYMETNKHTGAVSAHNIVLKNKQSRCQGVVCATKVRAFGFIERGDVVKEIFFHYSEFKGDLEALQAGDDVEFTIKERNGKEVATDVRLLPQGTVIFEDISIETFEGTVTKIIPKAPSKNQNDPLPGRISARINFTDKDLLFGEKDTKSKVTLLEGDHVQFNISTDRRDKLERATNIEILPDAFHFTKESREMGVIAAMRDGFGFIKCVDRDARMFFHFSEVLEESQLHISDEVEFTVVPDMLSAQRNHAVRIKKLPKGTVSFHTQSELRFAGVLEKEAVPATTGTTKNSSPSKGKEKAKVEKEAEEGLIVYEEDGVKNTIPYHVKDLEGGIYPQLGDKLEFSISEVKRTGQQSAVSIKVLNRAVGTKRLLGYIATLKDNFGFIETANHDQEIFFHYSEVCGDLDDMDLGDSVEYMLSKGKGNKISAEKVSKVADANGVGEDISNAVFLGKVVRPLRSVDPSQTEYQGLIEITEEDSSKGPSYPFGIVGMGNKGDCLQKGEMVKFQECTVPQTGQKMACNIMPQRRALVECVKDQFGFITYEVGESKKLFFHVKEVQDGLELQAGDEVEFSVIFNQRTGKCSACNVRRVCEGPKPVATPRPDRLVNRLKSITLDDTNAPRLVIIRQPRGPDNSKGFSVERKSRQPGTT</sequence>
<feature type="domain" description="CSD" evidence="15">
    <location>
        <begin position="253"/>
        <end position="316"/>
    </location>
</feature>
<evidence type="ECO:0000256" key="13">
    <source>
        <dbReference type="ARBA" id="ARBA00069501"/>
    </source>
</evidence>
<dbReference type="Gene3D" id="2.40.50.140">
    <property type="entry name" value="Nucleic acid-binding proteins"/>
    <property type="match status" value="7"/>
</dbReference>
<dbReference type="InterPro" id="IPR002059">
    <property type="entry name" value="CSP_DNA-bd"/>
</dbReference>
<organism evidence="17 18">
    <name type="scientific">Triplophysa tibetana</name>
    <dbReference type="NCBI Taxonomy" id="1572043"/>
    <lineage>
        <taxon>Eukaryota</taxon>
        <taxon>Metazoa</taxon>
        <taxon>Chordata</taxon>
        <taxon>Craniata</taxon>
        <taxon>Vertebrata</taxon>
        <taxon>Euteleostomi</taxon>
        <taxon>Actinopterygii</taxon>
        <taxon>Neopterygii</taxon>
        <taxon>Teleostei</taxon>
        <taxon>Ostariophysi</taxon>
        <taxon>Cypriniformes</taxon>
        <taxon>Nemacheilidae</taxon>
        <taxon>Triplophysa</taxon>
    </lineage>
</organism>
<keyword evidence="18" id="KW-1185">Reference proteome</keyword>
<dbReference type="Pfam" id="PF12901">
    <property type="entry name" value="SUZ-C"/>
    <property type="match status" value="1"/>
</dbReference>
<protein>
    <recommendedName>
        <fullName evidence="13">Cold shock domain-containing protein E1</fullName>
    </recommendedName>
</protein>
<evidence type="ECO:0000256" key="6">
    <source>
        <dbReference type="ARBA" id="ARBA00022737"/>
    </source>
</evidence>
<evidence type="ECO:0000256" key="12">
    <source>
        <dbReference type="ARBA" id="ARBA00065656"/>
    </source>
</evidence>
<reference evidence="17 18" key="1">
    <citation type="journal article" date="2019" name="Mol. Ecol. Resour.">
        <title>Chromosome-level genome assembly of Triplophysa tibetana, a fish adapted to the harsh high-altitude environment of the Tibetan Plateau.</title>
        <authorList>
            <person name="Yang X."/>
            <person name="Liu H."/>
            <person name="Ma Z."/>
            <person name="Zou Y."/>
            <person name="Zou M."/>
            <person name="Mao Y."/>
            <person name="Li X."/>
            <person name="Wang H."/>
            <person name="Chen T."/>
            <person name="Wang W."/>
            <person name="Yang R."/>
        </authorList>
    </citation>
    <scope>NUCLEOTIDE SEQUENCE [LARGE SCALE GENOMIC DNA]</scope>
    <source>
        <strain evidence="17">TTIB1903HZAU</strain>
        <tissue evidence="17">Muscle</tissue>
    </source>
</reference>
<dbReference type="FunFam" id="2.40.50.140:FF:000093">
    <property type="entry name" value="cold shock domain-containing protein E1 isoform X1"/>
    <property type="match status" value="1"/>
</dbReference>
<dbReference type="InterPro" id="IPR056400">
    <property type="entry name" value="CSDE1"/>
</dbReference>
<evidence type="ECO:0000259" key="15">
    <source>
        <dbReference type="PROSITE" id="PS51857"/>
    </source>
</evidence>
<evidence type="ECO:0000256" key="7">
    <source>
        <dbReference type="ARBA" id="ARBA00022843"/>
    </source>
</evidence>
<evidence type="ECO:0000256" key="10">
    <source>
        <dbReference type="ARBA" id="ARBA00044751"/>
    </source>
</evidence>
<dbReference type="InterPro" id="IPR012340">
    <property type="entry name" value="NA-bd_OB-fold"/>
</dbReference>
<feature type="region of interest" description="Disordered" evidence="14">
    <location>
        <begin position="54"/>
        <end position="94"/>
    </location>
</feature>
<feature type="domain" description="CSD" evidence="15">
    <location>
        <begin position="596"/>
        <end position="659"/>
    </location>
</feature>
<evidence type="ECO:0000313" key="17">
    <source>
        <dbReference type="EMBL" id="KAA0714103.1"/>
    </source>
</evidence>
<dbReference type="FunFam" id="2.40.50.140:FF:000094">
    <property type="entry name" value="cold shock domain-containing protein E1 isoform X1"/>
    <property type="match status" value="1"/>
</dbReference>
<dbReference type="SMART" id="SM00357">
    <property type="entry name" value="CSP"/>
    <property type="match status" value="5"/>
</dbReference>
<dbReference type="InterPro" id="IPR011129">
    <property type="entry name" value="CSD"/>
</dbReference>
<evidence type="ECO:0000256" key="3">
    <source>
        <dbReference type="ARBA" id="ARBA00022490"/>
    </source>
</evidence>
<dbReference type="GO" id="GO:0000932">
    <property type="term" value="C:P-body"/>
    <property type="evidence" value="ECO:0007669"/>
    <property type="project" value="UniProtKB-SubCell"/>
</dbReference>
<dbReference type="Pfam" id="PF00313">
    <property type="entry name" value="CSD"/>
    <property type="match status" value="5"/>
</dbReference>
<keyword evidence="5" id="KW-0597">Phosphoprotein</keyword>
<evidence type="ECO:0000256" key="1">
    <source>
        <dbReference type="ARBA" id="ARBA00004201"/>
    </source>
</evidence>
<dbReference type="GO" id="GO:0003723">
    <property type="term" value="F:RNA binding"/>
    <property type="evidence" value="ECO:0007669"/>
    <property type="project" value="UniProtKB-KW"/>
</dbReference>
<feature type="domain" description="CSD" evidence="15">
    <location>
        <begin position="418"/>
        <end position="482"/>
    </location>
</feature>
<keyword evidence="7" id="KW-0832">Ubl conjugation</keyword>
<evidence type="ECO:0000256" key="4">
    <source>
        <dbReference type="ARBA" id="ARBA00022499"/>
    </source>
</evidence>
<dbReference type="FunFam" id="2.40.50.140:FF:000055">
    <property type="entry name" value="Cold shock domain containing E1, RNA-binding"/>
    <property type="match status" value="1"/>
</dbReference>
<keyword evidence="6" id="KW-0677">Repeat</keyword>
<keyword evidence="8" id="KW-0694">RNA-binding</keyword>
<evidence type="ECO:0000256" key="8">
    <source>
        <dbReference type="ARBA" id="ARBA00022884"/>
    </source>
</evidence>
<feature type="domain" description="CSD" evidence="15">
    <location>
        <begin position="125"/>
        <end position="189"/>
    </location>
</feature>
<feature type="region of interest" description="Disordered" evidence="14">
    <location>
        <begin position="852"/>
        <end position="875"/>
    </location>
</feature>
<feature type="compositionally biased region" description="Polar residues" evidence="14">
    <location>
        <begin position="64"/>
        <end position="82"/>
    </location>
</feature>
<dbReference type="PANTHER" id="PTHR12913">
    <property type="entry name" value="UNR PROTEIN N-RAS UPSTREAM GENE PROTEIN"/>
    <property type="match status" value="1"/>
</dbReference>
<dbReference type="Pfam" id="PF23456">
    <property type="entry name" value="CSDE1"/>
    <property type="match status" value="4"/>
</dbReference>
<feature type="domain" description="SUZ-C" evidence="16">
    <location>
        <begin position="826"/>
        <end position="867"/>
    </location>
</feature>
<comment type="subunit">
    <text evidence="12">Component of a multi subunit autoregulatory ribonucleoprotein complex (ARC), at least composed of IGF2BP1, PABPC1 and CSDE1. Interacts with STRAP. Part of a complex associated with the FOS mCRD domain and consisting of PABPC1, PAIP1, HNRPD and SYNCRIP. The interaction with PABPC1 is direct and RNA-independent. Interacts with EIF4ENIF1/4E-T.</text>
</comment>
<dbReference type="AlphaFoldDB" id="A0A5A9NWX2"/>
<comment type="similarity">
    <text evidence="10">Belongs to the UNR family.</text>
</comment>
<evidence type="ECO:0000256" key="11">
    <source>
        <dbReference type="ARBA" id="ARBA00057277"/>
    </source>
</evidence>